<feature type="region of interest" description="Disordered" evidence="1">
    <location>
        <begin position="1"/>
        <end position="361"/>
    </location>
</feature>
<evidence type="ECO:0000313" key="2">
    <source>
        <dbReference type="EMBL" id="CAA9371983.1"/>
    </source>
</evidence>
<dbReference type="GO" id="GO:0004739">
    <property type="term" value="F:pyruvate dehydrogenase (acetyl-transferring) activity"/>
    <property type="evidence" value="ECO:0007669"/>
    <property type="project" value="UniProtKB-EC"/>
</dbReference>
<feature type="non-terminal residue" evidence="2">
    <location>
        <position position="361"/>
    </location>
</feature>
<feature type="compositionally biased region" description="Basic residues" evidence="1">
    <location>
        <begin position="230"/>
        <end position="246"/>
    </location>
</feature>
<feature type="compositionally biased region" description="Basic and acidic residues" evidence="1">
    <location>
        <begin position="329"/>
        <end position="341"/>
    </location>
</feature>
<feature type="compositionally biased region" description="Low complexity" evidence="1">
    <location>
        <begin position="22"/>
        <end position="42"/>
    </location>
</feature>
<dbReference type="AlphaFoldDB" id="A0A6J4MXM3"/>
<proteinExistence type="predicted"/>
<dbReference type="EC" id="1.2.4.1" evidence="2"/>
<keyword evidence="2" id="KW-0670">Pyruvate</keyword>
<name>A0A6J4MXM3_9BACT</name>
<organism evidence="2">
    <name type="scientific">uncultured Phycisphaerae bacterium</name>
    <dbReference type="NCBI Taxonomy" id="904963"/>
    <lineage>
        <taxon>Bacteria</taxon>
        <taxon>Pseudomonadati</taxon>
        <taxon>Planctomycetota</taxon>
        <taxon>Phycisphaerae</taxon>
        <taxon>environmental samples</taxon>
    </lineage>
</organism>
<feature type="non-terminal residue" evidence="2">
    <location>
        <position position="1"/>
    </location>
</feature>
<feature type="compositionally biased region" description="Basic and acidic residues" evidence="1">
    <location>
        <begin position="198"/>
        <end position="214"/>
    </location>
</feature>
<accession>A0A6J4MXM3</accession>
<feature type="compositionally biased region" description="Basic and acidic residues" evidence="1">
    <location>
        <begin position="87"/>
        <end position="96"/>
    </location>
</feature>
<sequence length="361" mass="40141">GRSQRSRAESQALHQPQRCRQRATPGRRGGAAAAAVHAADPPVRGAHGQGVRRAPDAAGQEDGTEDRRVLPPVQRAGGDRRRHRRRVQEGHRRAGERLPLPRPLAGAGHEPAGRDGRAVRPGHRLLQGQGRVDALLRRRGRQPRRPRHRRRPHPARAGVRLRPEVQEERRRNVLPVRRRGDQPGHVQRGAEHGVAVEGARDLYGREQRRRDGHPGRAAQRRAGRGQARPRVQHAVRERRRERRRHGDRRDDQGRRPGPPRRGADVLLGQHLPVPRALDERPAEVPDEGGAGEGPAPRPDRAVRREAPRPRADQRGADRSDGGRGGGRGRAGDRPGRGRPEPAARGPVQRHPRRDLPVPAEV</sequence>
<dbReference type="EMBL" id="CADCUQ010000003">
    <property type="protein sequence ID" value="CAA9371983.1"/>
    <property type="molecule type" value="Genomic_DNA"/>
</dbReference>
<reference evidence="2" key="1">
    <citation type="submission" date="2020-02" db="EMBL/GenBank/DDBJ databases">
        <authorList>
            <person name="Meier V. D."/>
        </authorList>
    </citation>
    <scope>NUCLEOTIDE SEQUENCE</scope>
    <source>
        <strain evidence="2">AVDCRST_MAG64</strain>
    </source>
</reference>
<protein>
    <submittedName>
        <fullName evidence="2">Pyruvate dehydrogenase E1 component alpha subunit</fullName>
        <ecNumber evidence="2">1.2.4.1</ecNumber>
    </submittedName>
</protein>
<keyword evidence="2" id="KW-0560">Oxidoreductase</keyword>
<feature type="compositionally biased region" description="Basic and acidic residues" evidence="1">
    <location>
        <begin position="161"/>
        <end position="171"/>
    </location>
</feature>
<evidence type="ECO:0000256" key="1">
    <source>
        <dbReference type="SAM" id="MobiDB-lite"/>
    </source>
</evidence>
<feature type="compositionally biased region" description="Basic residues" evidence="1">
    <location>
        <begin position="137"/>
        <end position="154"/>
    </location>
</feature>
<gene>
    <name evidence="2" type="ORF">AVDCRST_MAG64-5</name>
</gene>
<feature type="compositionally biased region" description="Basic and acidic residues" evidence="1">
    <location>
        <begin position="297"/>
        <end position="321"/>
    </location>
</feature>